<dbReference type="Proteomes" id="UP000215059">
    <property type="component" value="Unassembled WGS sequence"/>
</dbReference>
<evidence type="ECO:0000313" key="1">
    <source>
        <dbReference type="EMBL" id="OYD57627.1"/>
    </source>
</evidence>
<proteinExistence type="predicted"/>
<name>A0A235F9J5_9BACL</name>
<organism evidence="1 2">
    <name type="scientific">Fictibacillus aquaticus</name>
    <dbReference type="NCBI Taxonomy" id="2021314"/>
    <lineage>
        <taxon>Bacteria</taxon>
        <taxon>Bacillati</taxon>
        <taxon>Bacillota</taxon>
        <taxon>Bacilli</taxon>
        <taxon>Bacillales</taxon>
        <taxon>Fictibacillaceae</taxon>
        <taxon>Fictibacillus</taxon>
    </lineage>
</organism>
<keyword evidence="2" id="KW-1185">Reference proteome</keyword>
<evidence type="ECO:0000313" key="2">
    <source>
        <dbReference type="Proteomes" id="UP000215059"/>
    </source>
</evidence>
<dbReference type="EMBL" id="NOII01000003">
    <property type="protein sequence ID" value="OYD57627.1"/>
    <property type="molecule type" value="Genomic_DNA"/>
</dbReference>
<protein>
    <submittedName>
        <fullName evidence="1">Uncharacterized protein</fullName>
    </submittedName>
</protein>
<sequence length="191" mass="22330">MKETFDLDVVEASGKGSEELVKKTSELANDIKSRIQNADTKAVLVGRLVMFDTRGKVNTHSRIKVINPKKLNDYVQSIRQPIIRKRIRGLAKEKSLKQSEVKKITKQYIKLRSQASKDVNEIKLVEEITENVHQETLLADMLYKYDKHLKQLFDTLKTMQCYEEIFTTENLRHISKNNRLLARELEKWIND</sequence>
<dbReference type="AlphaFoldDB" id="A0A235F9J5"/>
<comment type="caution">
    <text evidence="1">The sequence shown here is derived from an EMBL/GenBank/DDBJ whole genome shotgun (WGS) entry which is preliminary data.</text>
</comment>
<reference evidence="1 2" key="1">
    <citation type="submission" date="2017-07" db="EMBL/GenBank/DDBJ databases">
        <title>Fictibacillus sp. nov. GDSW-R2A3 Genome sequencing and assembly.</title>
        <authorList>
            <person name="Mayilraj S."/>
        </authorList>
    </citation>
    <scope>NUCLEOTIDE SEQUENCE [LARGE SCALE GENOMIC DNA]</scope>
    <source>
        <strain evidence="1 2">GDSW-R2A3</strain>
    </source>
</reference>
<gene>
    <name evidence="1" type="ORF">CGZ90_13255</name>
</gene>
<dbReference type="RefSeq" id="WP_094252978.1">
    <property type="nucleotide sequence ID" value="NZ_JBHLXL010000001.1"/>
</dbReference>
<accession>A0A235F9J5</accession>